<dbReference type="Pfam" id="PF25840">
    <property type="entry name" value="Ulvan_lyase_N"/>
    <property type="match status" value="1"/>
</dbReference>
<evidence type="ECO:0000259" key="1">
    <source>
        <dbReference type="Pfam" id="PF25840"/>
    </source>
</evidence>
<evidence type="ECO:0000259" key="2">
    <source>
        <dbReference type="Pfam" id="PF25841"/>
    </source>
</evidence>
<feature type="domain" description="Broad-specificity ulvan lyase N-terminal" evidence="1">
    <location>
        <begin position="62"/>
        <end position="381"/>
    </location>
</feature>
<gene>
    <name evidence="3" type="ORF">DXB65_13720</name>
</gene>
<reference evidence="3 4" key="1">
    <citation type="submission" date="2018-08" db="EMBL/GenBank/DDBJ databases">
        <title>A genome reference for cultivated species of the human gut microbiota.</title>
        <authorList>
            <person name="Zou Y."/>
            <person name="Xue W."/>
            <person name="Luo G."/>
        </authorList>
    </citation>
    <scope>NUCLEOTIDE SEQUENCE [LARGE SCALE GENOMIC DNA]</scope>
    <source>
        <strain evidence="3 4">OM05-15BH</strain>
    </source>
</reference>
<dbReference type="Proteomes" id="UP000260983">
    <property type="component" value="Unassembled WGS sequence"/>
</dbReference>
<dbReference type="InterPro" id="IPR008929">
    <property type="entry name" value="Chondroitin_lyas"/>
</dbReference>
<dbReference type="InterPro" id="IPR008928">
    <property type="entry name" value="6-hairpin_glycosidase_sf"/>
</dbReference>
<evidence type="ECO:0000313" key="3">
    <source>
        <dbReference type="EMBL" id="RGN34158.1"/>
    </source>
</evidence>
<dbReference type="RefSeq" id="WP_009132636.1">
    <property type="nucleotide sequence ID" value="NZ_CABKRN010000007.1"/>
</dbReference>
<dbReference type="EMBL" id="QSUL01000009">
    <property type="protein sequence ID" value="RGN34158.1"/>
    <property type="molecule type" value="Genomic_DNA"/>
</dbReference>
<evidence type="ECO:0000313" key="4">
    <source>
        <dbReference type="Proteomes" id="UP000260983"/>
    </source>
</evidence>
<accession>A0A3E5B979</accession>
<dbReference type="AlphaFoldDB" id="A0A3E5B979"/>
<comment type="caution">
    <text evidence="3">The sequence shown here is derived from an EMBL/GenBank/DDBJ whole genome shotgun (WGS) entry which is preliminary data.</text>
</comment>
<dbReference type="InterPro" id="IPR058907">
    <property type="entry name" value="P29_N"/>
</dbReference>
<sequence>MIELRLILLFVYFIFLMPAAFSCRNMRCAVGEIYHAVKEVDTLSVHAMRMLSELNASVMKYVNPDKNSPDYGGIYCPYCKLYHTRAAEAVYPFAFEYYKTGNRAYLKAAVNAGNWLIRQQEDNGSWLETPETWTGTTTDQVLMMALAYPFLKPHLSKKEKEAWLQSIEKAGDYLVKVMSPQFASINYCATTTASLMVVNEVVNKQSYQYKARELAYLVVGKMDQDYFLTGEGGRVFGVKYGIDLGYNLEMSLWGLALFAQLAKDDAIKQIVEKSLARHLYFIYPDGSMDASWGIRSNKWTCFGSGTSDGCQALFSLFMDKNDQYRTAAIRNIQFLRTCMKGGIVGFGPLYYDMYDYEPCIYPTFTKAKNMAMAIAFAKADAGKVQQLPLDRKGMYYFPTLNLTVSRTSQWCATISGYTYKDPAGDRTKYMHRPGGGTITNLWLNGHGYFQASSQTIYKRWEPMSFPEIPTPLPLTPRIEFSSDLGYFTNLYEFDAIMTNNEKDGAYIVSSFGELKNSKQQEGGIAYRLEHTISDNSVCKEIELIYHDTKSFVRIIEPIIYYPGMEFKQIDPKTVWIKMNDQTIEMKIISDNVNLELGTDEEKYKWSYPALKAYPIILNVICEKNDFRETIRFSYRLI</sequence>
<dbReference type="InterPro" id="IPR058908">
    <property type="entry name" value="P29_C"/>
</dbReference>
<name>A0A3E5B979_9BACE</name>
<protein>
    <submittedName>
        <fullName evidence="3">Uncharacterized protein</fullName>
    </submittedName>
</protein>
<organism evidence="3 4">
    <name type="scientific">Bacteroides oleiciplenus</name>
    <dbReference type="NCBI Taxonomy" id="626931"/>
    <lineage>
        <taxon>Bacteria</taxon>
        <taxon>Pseudomonadati</taxon>
        <taxon>Bacteroidota</taxon>
        <taxon>Bacteroidia</taxon>
        <taxon>Bacteroidales</taxon>
        <taxon>Bacteroidaceae</taxon>
        <taxon>Bacteroides</taxon>
    </lineage>
</organism>
<dbReference type="Gene3D" id="1.50.10.100">
    <property type="entry name" value="Chondroitin AC/alginate lyase"/>
    <property type="match status" value="1"/>
</dbReference>
<proteinExistence type="predicted"/>
<dbReference type="Pfam" id="PF25841">
    <property type="entry name" value="Ulvan_lyase_C"/>
    <property type="match status" value="1"/>
</dbReference>
<feature type="domain" description="Broad-specificity ulvan lyase C-terminal" evidence="2">
    <location>
        <begin position="395"/>
        <end position="632"/>
    </location>
</feature>
<dbReference type="SUPFAM" id="SSF48208">
    <property type="entry name" value="Six-hairpin glycosidases"/>
    <property type="match status" value="1"/>
</dbReference>
<dbReference type="PROSITE" id="PS51257">
    <property type="entry name" value="PROKAR_LIPOPROTEIN"/>
    <property type="match status" value="1"/>
</dbReference>
<dbReference type="GO" id="GO:0005975">
    <property type="term" value="P:carbohydrate metabolic process"/>
    <property type="evidence" value="ECO:0007669"/>
    <property type="project" value="InterPro"/>
</dbReference>